<gene>
    <name evidence="1" type="ORF">HPLM_LOCUS1304</name>
</gene>
<sequence>MLCLDYFVSVIAFSWATTSNEEAQAIVVTSMRT</sequence>
<reference evidence="1 2" key="2">
    <citation type="submission" date="2018-11" db="EMBL/GenBank/DDBJ databases">
        <authorList>
            <consortium name="Pathogen Informatics"/>
        </authorList>
    </citation>
    <scope>NUCLEOTIDE SEQUENCE [LARGE SCALE GENOMIC DNA]</scope>
    <source>
        <strain evidence="1 2">MHpl1</strain>
    </source>
</reference>
<evidence type="ECO:0000313" key="1">
    <source>
        <dbReference type="EMBL" id="VDO08880.1"/>
    </source>
</evidence>
<dbReference type="WBParaSite" id="HPLM_0000130601-mRNA-1">
    <property type="protein sequence ID" value="HPLM_0000130601-mRNA-1"/>
    <property type="gene ID" value="HPLM_0000130601"/>
</dbReference>
<proteinExistence type="predicted"/>
<dbReference type="EMBL" id="UZAF01001651">
    <property type="protein sequence ID" value="VDO08880.1"/>
    <property type="molecule type" value="Genomic_DNA"/>
</dbReference>
<evidence type="ECO:0000313" key="3">
    <source>
        <dbReference type="WBParaSite" id="HPLM_0000130601-mRNA-1"/>
    </source>
</evidence>
<reference evidence="3" key="1">
    <citation type="submission" date="2017-02" db="UniProtKB">
        <authorList>
            <consortium name="WormBaseParasite"/>
        </authorList>
    </citation>
    <scope>IDENTIFICATION</scope>
</reference>
<keyword evidence="2" id="KW-1185">Reference proteome</keyword>
<dbReference type="Proteomes" id="UP000268014">
    <property type="component" value="Unassembled WGS sequence"/>
</dbReference>
<protein>
    <submittedName>
        <fullName evidence="1 3">Uncharacterized protein</fullName>
    </submittedName>
</protein>
<name>A0A0N4VVI6_HAEPC</name>
<accession>A0A0N4VVI6</accession>
<evidence type="ECO:0000313" key="2">
    <source>
        <dbReference type="Proteomes" id="UP000268014"/>
    </source>
</evidence>
<organism evidence="3">
    <name type="scientific">Haemonchus placei</name>
    <name type="common">Barber's pole worm</name>
    <dbReference type="NCBI Taxonomy" id="6290"/>
    <lineage>
        <taxon>Eukaryota</taxon>
        <taxon>Metazoa</taxon>
        <taxon>Ecdysozoa</taxon>
        <taxon>Nematoda</taxon>
        <taxon>Chromadorea</taxon>
        <taxon>Rhabditida</taxon>
        <taxon>Rhabditina</taxon>
        <taxon>Rhabditomorpha</taxon>
        <taxon>Strongyloidea</taxon>
        <taxon>Trichostrongylidae</taxon>
        <taxon>Haemonchus</taxon>
    </lineage>
</organism>
<dbReference type="AlphaFoldDB" id="A0A0N4VVI6"/>